<dbReference type="Proteomes" id="UP001144978">
    <property type="component" value="Unassembled WGS sequence"/>
</dbReference>
<protein>
    <submittedName>
        <fullName evidence="1">Uncharacterized protein</fullName>
    </submittedName>
</protein>
<reference evidence="1" key="1">
    <citation type="submission" date="2022-08" db="EMBL/GenBank/DDBJ databases">
        <title>Genome Sequence of Pycnoporus sanguineus.</title>
        <authorList>
            <person name="Buettner E."/>
        </authorList>
    </citation>
    <scope>NUCLEOTIDE SEQUENCE</scope>
    <source>
        <strain evidence="1">CG-C14</strain>
    </source>
</reference>
<dbReference type="EMBL" id="JANSHE010004027">
    <property type="protein sequence ID" value="KAJ2981722.1"/>
    <property type="molecule type" value="Genomic_DNA"/>
</dbReference>
<accession>A0ACC1NS27</accession>
<gene>
    <name evidence="1" type="ORF">NUW54_g10834</name>
</gene>
<proteinExistence type="predicted"/>
<organism evidence="1 2">
    <name type="scientific">Trametes sanguinea</name>
    <dbReference type="NCBI Taxonomy" id="158606"/>
    <lineage>
        <taxon>Eukaryota</taxon>
        <taxon>Fungi</taxon>
        <taxon>Dikarya</taxon>
        <taxon>Basidiomycota</taxon>
        <taxon>Agaricomycotina</taxon>
        <taxon>Agaricomycetes</taxon>
        <taxon>Polyporales</taxon>
        <taxon>Polyporaceae</taxon>
        <taxon>Trametes</taxon>
    </lineage>
</organism>
<keyword evidence="2" id="KW-1185">Reference proteome</keyword>
<evidence type="ECO:0000313" key="2">
    <source>
        <dbReference type="Proteomes" id="UP001144978"/>
    </source>
</evidence>
<sequence length="185" mass="20367">MHHGPFAAVRAAKRDHWQAWIDSVDGKTIWDANRFLRRGPTDGGSARIPPIRATDVGGRPCVLNSNADKGAEFHRTFFLPSPDVKTLDEHHQAARSLLCAHHPLNGRRETSTQSAERVLHHSTPTIFALPLKRRLADTGTVQSIISARASRILPPDACCGGGRAEEGRRRTSRLLAATQLQVQTH</sequence>
<name>A0ACC1NS27_9APHY</name>
<comment type="caution">
    <text evidence="1">The sequence shown here is derived from an EMBL/GenBank/DDBJ whole genome shotgun (WGS) entry which is preliminary data.</text>
</comment>
<evidence type="ECO:0000313" key="1">
    <source>
        <dbReference type="EMBL" id="KAJ2981722.1"/>
    </source>
</evidence>